<protein>
    <submittedName>
        <fullName evidence="2">Uncharacterized protein</fullName>
    </submittedName>
</protein>
<gene>
    <name evidence="2" type="ORF">B0H67DRAFT_486472</name>
</gene>
<proteinExistence type="predicted"/>
<feature type="region of interest" description="Disordered" evidence="1">
    <location>
        <begin position="344"/>
        <end position="519"/>
    </location>
</feature>
<evidence type="ECO:0000313" key="2">
    <source>
        <dbReference type="EMBL" id="KAK0719791.1"/>
    </source>
</evidence>
<feature type="compositionally biased region" description="Low complexity" evidence="1">
    <location>
        <begin position="433"/>
        <end position="455"/>
    </location>
</feature>
<name>A0AA40APT5_9PEZI</name>
<evidence type="ECO:0000313" key="3">
    <source>
        <dbReference type="Proteomes" id="UP001172102"/>
    </source>
</evidence>
<dbReference type="Proteomes" id="UP001172102">
    <property type="component" value="Unassembled WGS sequence"/>
</dbReference>
<organism evidence="2 3">
    <name type="scientific">Lasiosphaeris hirsuta</name>
    <dbReference type="NCBI Taxonomy" id="260670"/>
    <lineage>
        <taxon>Eukaryota</taxon>
        <taxon>Fungi</taxon>
        <taxon>Dikarya</taxon>
        <taxon>Ascomycota</taxon>
        <taxon>Pezizomycotina</taxon>
        <taxon>Sordariomycetes</taxon>
        <taxon>Sordariomycetidae</taxon>
        <taxon>Sordariales</taxon>
        <taxon>Lasiosphaeriaceae</taxon>
        <taxon>Lasiosphaeris</taxon>
    </lineage>
</organism>
<feature type="region of interest" description="Disordered" evidence="1">
    <location>
        <begin position="230"/>
        <end position="330"/>
    </location>
</feature>
<dbReference type="EMBL" id="JAUKUA010000003">
    <property type="protein sequence ID" value="KAK0719791.1"/>
    <property type="molecule type" value="Genomic_DNA"/>
</dbReference>
<feature type="compositionally biased region" description="Polar residues" evidence="1">
    <location>
        <begin position="406"/>
        <end position="415"/>
    </location>
</feature>
<sequence length="519" mass="56177">MPARPPVSKLPNTKRGNIVLLREGIDLALAYFNNGTRDELPMLTAKAKRWSNKYYKGYRYASKRATGLLQTFPNIFNLSVQPNLRLVPAEMTPPPSPPQPEGDSIRDFRQADRKVMNSEDFPAFTEPILASEAELDDIIDVRPRQPPLGSRAKPNMRVDASMLRGTGLLHSLPEFLGQLARANLETETQLANNPNGSGFELDEETASQQPHVEMDVYAGLVETQKRRHARRVILPGGRPFRLPRDDEEDSGSEDNTARSNGGDPADEEQSSDGDDESSGNESDESTSTTASLRVSRGKRKAAAVSGSEESEESSPPNKIRIQYSYPPPVLGAYDMKRRKLVQRLNPADIGPDPFGVFGQHDDLPSPARSDASGSSSSSGGPTRIIKIKVPKSNSGSSDNGSVESSRASTPENQPATAAVAGTPSRRIIKLKSPRSSPPAASSGHSSPSGSPTSRPVIRIRVKKPTSPGSPTPAVRPSSESESSSSGSSHKRIRIKLVNRSAEGERPAKRQRSLVQEVDE</sequence>
<feature type="compositionally biased region" description="Acidic residues" evidence="1">
    <location>
        <begin position="264"/>
        <end position="284"/>
    </location>
</feature>
<comment type="caution">
    <text evidence="2">The sequence shown here is derived from an EMBL/GenBank/DDBJ whole genome shotgun (WGS) entry which is preliminary data.</text>
</comment>
<feature type="compositionally biased region" description="Low complexity" evidence="1">
    <location>
        <begin position="364"/>
        <end position="381"/>
    </location>
</feature>
<evidence type="ECO:0000256" key="1">
    <source>
        <dbReference type="SAM" id="MobiDB-lite"/>
    </source>
</evidence>
<keyword evidence="3" id="KW-1185">Reference proteome</keyword>
<accession>A0AA40APT5</accession>
<dbReference type="AlphaFoldDB" id="A0AA40APT5"/>
<feature type="compositionally biased region" description="Low complexity" evidence="1">
    <location>
        <begin position="392"/>
        <end position="405"/>
    </location>
</feature>
<feature type="compositionally biased region" description="Low complexity" evidence="1">
    <location>
        <begin position="477"/>
        <end position="487"/>
    </location>
</feature>
<reference evidence="2" key="1">
    <citation type="submission" date="2023-06" db="EMBL/GenBank/DDBJ databases">
        <title>Genome-scale phylogeny and comparative genomics of the fungal order Sordariales.</title>
        <authorList>
            <consortium name="Lawrence Berkeley National Laboratory"/>
            <person name="Hensen N."/>
            <person name="Bonometti L."/>
            <person name="Westerberg I."/>
            <person name="Brannstrom I.O."/>
            <person name="Guillou S."/>
            <person name="Cros-Aarteil S."/>
            <person name="Calhoun S."/>
            <person name="Haridas S."/>
            <person name="Kuo A."/>
            <person name="Mondo S."/>
            <person name="Pangilinan J."/>
            <person name="Riley R."/>
            <person name="Labutti K."/>
            <person name="Andreopoulos B."/>
            <person name="Lipzen A."/>
            <person name="Chen C."/>
            <person name="Yanf M."/>
            <person name="Daum C."/>
            <person name="Ng V."/>
            <person name="Clum A."/>
            <person name="Steindorff A."/>
            <person name="Ohm R."/>
            <person name="Martin F."/>
            <person name="Silar P."/>
            <person name="Natvig D."/>
            <person name="Lalanne C."/>
            <person name="Gautier V."/>
            <person name="Ament-Velasquez S.L."/>
            <person name="Kruys A."/>
            <person name="Hutchinson M.I."/>
            <person name="Powell A.J."/>
            <person name="Barry K."/>
            <person name="Miller A.N."/>
            <person name="Grigoriev I.V."/>
            <person name="Debuchy R."/>
            <person name="Gladieux P."/>
            <person name="Thoren M.H."/>
            <person name="Johannesson H."/>
        </authorList>
    </citation>
    <scope>NUCLEOTIDE SEQUENCE</scope>
    <source>
        <strain evidence="2">SMH4607-1</strain>
    </source>
</reference>